<dbReference type="InterPro" id="IPR015422">
    <property type="entry name" value="PyrdxlP-dep_Trfase_small"/>
</dbReference>
<evidence type="ECO:0000313" key="6">
    <source>
        <dbReference type="EMBL" id="MDT2809723.1"/>
    </source>
</evidence>
<evidence type="ECO:0000313" key="7">
    <source>
        <dbReference type="Proteomes" id="UP001256711"/>
    </source>
</evidence>
<dbReference type="GO" id="GO:0008483">
    <property type="term" value="F:transaminase activity"/>
    <property type="evidence" value="ECO:0007669"/>
    <property type="project" value="UniProtKB-KW"/>
</dbReference>
<feature type="modified residue" description="N6-(pyridoxal phosphate)lysine" evidence="4">
    <location>
        <position position="183"/>
    </location>
</feature>
<keyword evidence="6" id="KW-0808">Transferase</keyword>
<evidence type="ECO:0000256" key="4">
    <source>
        <dbReference type="PIRSR" id="PIRSR000390-2"/>
    </source>
</evidence>
<evidence type="ECO:0000256" key="2">
    <source>
        <dbReference type="ARBA" id="ARBA00037999"/>
    </source>
</evidence>
<reference evidence="6" key="1">
    <citation type="submission" date="2023-03" db="EMBL/GenBank/DDBJ databases">
        <authorList>
            <person name="Shen W."/>
            <person name="Cai J."/>
        </authorList>
    </citation>
    <scope>NUCLEOTIDE SEQUENCE</scope>
    <source>
        <strain evidence="6">B226-2</strain>
    </source>
</reference>
<accession>A0AAW8U171</accession>
<sequence length="380" mass="42423">MERINVTQASLPTLEEYMAEVGDLFDSHWITNYGSKAQHLQKKLTAYLGVENFFLFVNGHTALELALQALELEGEVITTPFTFASTTHAIVRNGLTPVFCDIRQEDFTLDVDKIEALITEKTCAILPVHVYGNLCQVEAIAALAKKYHLKVIYDAAHAFGEAYQGQPVGNFGDISMFSFHATKVFNTIEGGGLSFQDASLEKKFYGLTNFGIYGEDIVELVGANGKMNEFQAAMGLCNLRKVGADIRKRKALSELYDAYLADIPGIRVNQAQAGVKRNYSYYPILIDEKICGSDRDQVIAALQAENIYPRKYFYPLTSEFACYQKDYDAKKATPVAYEISQRVLTLPLYPSLTQEQVEKIVTTLIHAVQGEPPQYQWAVG</sequence>
<comment type="similarity">
    <text evidence="2 5">Belongs to the DegT/DnrJ/EryC1 family.</text>
</comment>
<dbReference type="InterPro" id="IPR000653">
    <property type="entry name" value="DegT/StrS_aminotransferase"/>
</dbReference>
<dbReference type="Gene3D" id="3.40.640.10">
    <property type="entry name" value="Type I PLP-dependent aspartate aminotransferase-like (Major domain)"/>
    <property type="match status" value="1"/>
</dbReference>
<dbReference type="Proteomes" id="UP001256711">
    <property type="component" value="Unassembled WGS sequence"/>
</dbReference>
<comment type="caution">
    <text evidence="6">The sequence shown here is derived from an EMBL/GenBank/DDBJ whole genome shotgun (WGS) entry which is preliminary data.</text>
</comment>
<dbReference type="GO" id="GO:0030170">
    <property type="term" value="F:pyridoxal phosphate binding"/>
    <property type="evidence" value="ECO:0007669"/>
    <property type="project" value="TreeGrafter"/>
</dbReference>
<gene>
    <name evidence="6" type="ORF">P7H43_04445</name>
</gene>
<protein>
    <submittedName>
        <fullName evidence="6">DegT/DnrJ/EryC1/StrS family aminotransferase</fullName>
    </submittedName>
</protein>
<feature type="active site" description="Proton acceptor" evidence="3">
    <location>
        <position position="183"/>
    </location>
</feature>
<evidence type="ECO:0000256" key="1">
    <source>
        <dbReference type="ARBA" id="ARBA00022898"/>
    </source>
</evidence>
<dbReference type="Pfam" id="PF01041">
    <property type="entry name" value="DegT_DnrJ_EryC1"/>
    <property type="match status" value="1"/>
</dbReference>
<evidence type="ECO:0000256" key="5">
    <source>
        <dbReference type="RuleBase" id="RU004508"/>
    </source>
</evidence>
<dbReference type="InterPro" id="IPR015424">
    <property type="entry name" value="PyrdxlP-dep_Trfase"/>
</dbReference>
<dbReference type="Gene3D" id="3.90.1150.10">
    <property type="entry name" value="Aspartate Aminotransferase, domain 1"/>
    <property type="match status" value="1"/>
</dbReference>
<keyword evidence="6" id="KW-0032">Aminotransferase</keyword>
<keyword evidence="1 4" id="KW-0663">Pyridoxal phosphate</keyword>
<name>A0AAW8U171_9ENTE</name>
<evidence type="ECO:0000256" key="3">
    <source>
        <dbReference type="PIRSR" id="PIRSR000390-1"/>
    </source>
</evidence>
<dbReference type="EMBL" id="JARQBJ010000002">
    <property type="protein sequence ID" value="MDT2809723.1"/>
    <property type="molecule type" value="Genomic_DNA"/>
</dbReference>
<dbReference type="InterPro" id="IPR015421">
    <property type="entry name" value="PyrdxlP-dep_Trfase_major"/>
</dbReference>
<dbReference type="CDD" id="cd00616">
    <property type="entry name" value="AHBA_syn"/>
    <property type="match status" value="1"/>
</dbReference>
<organism evidence="6 7">
    <name type="scientific">Enterococcus asini</name>
    <dbReference type="NCBI Taxonomy" id="57732"/>
    <lineage>
        <taxon>Bacteria</taxon>
        <taxon>Bacillati</taxon>
        <taxon>Bacillota</taxon>
        <taxon>Bacilli</taxon>
        <taxon>Lactobacillales</taxon>
        <taxon>Enterococcaceae</taxon>
        <taxon>Enterococcus</taxon>
    </lineage>
</organism>
<dbReference type="AlphaFoldDB" id="A0AAW8U171"/>
<proteinExistence type="inferred from homology"/>
<dbReference type="SUPFAM" id="SSF53383">
    <property type="entry name" value="PLP-dependent transferases"/>
    <property type="match status" value="1"/>
</dbReference>
<dbReference type="RefSeq" id="WP_270598219.1">
    <property type="nucleotide sequence ID" value="NZ_JAQESC010000005.1"/>
</dbReference>
<dbReference type="GO" id="GO:0000271">
    <property type="term" value="P:polysaccharide biosynthetic process"/>
    <property type="evidence" value="ECO:0007669"/>
    <property type="project" value="TreeGrafter"/>
</dbReference>
<dbReference type="PANTHER" id="PTHR30244:SF9">
    <property type="entry name" value="PROTEIN RV3402C"/>
    <property type="match status" value="1"/>
</dbReference>
<dbReference type="PANTHER" id="PTHR30244">
    <property type="entry name" value="TRANSAMINASE"/>
    <property type="match status" value="1"/>
</dbReference>
<dbReference type="PIRSF" id="PIRSF000390">
    <property type="entry name" value="PLP_StrS"/>
    <property type="match status" value="1"/>
</dbReference>